<accession>A0A8T1Y4M4</accession>
<name>A0A8T1Y4M4_9BRAS</name>
<dbReference type="Proteomes" id="UP000694240">
    <property type="component" value="Chromosome 12"/>
</dbReference>
<evidence type="ECO:0000313" key="1">
    <source>
        <dbReference type="EMBL" id="KAG7539853.1"/>
    </source>
</evidence>
<proteinExistence type="predicted"/>
<sequence>MMLLSFLGCLRPILNHCSNCLICGLC</sequence>
<organism evidence="1 2">
    <name type="scientific">Arabidopsis thaliana x Arabidopsis arenosa</name>
    <dbReference type="NCBI Taxonomy" id="1240361"/>
    <lineage>
        <taxon>Eukaryota</taxon>
        <taxon>Viridiplantae</taxon>
        <taxon>Streptophyta</taxon>
        <taxon>Embryophyta</taxon>
        <taxon>Tracheophyta</taxon>
        <taxon>Spermatophyta</taxon>
        <taxon>Magnoliopsida</taxon>
        <taxon>eudicotyledons</taxon>
        <taxon>Gunneridae</taxon>
        <taxon>Pentapetalae</taxon>
        <taxon>rosids</taxon>
        <taxon>malvids</taxon>
        <taxon>Brassicales</taxon>
        <taxon>Brassicaceae</taxon>
        <taxon>Camelineae</taxon>
        <taxon>Arabidopsis</taxon>
    </lineage>
</organism>
<reference evidence="1 2" key="1">
    <citation type="submission" date="2020-12" db="EMBL/GenBank/DDBJ databases">
        <title>Concerted genomic and epigenomic changes stabilize Arabidopsis allopolyploids.</title>
        <authorList>
            <person name="Chen Z."/>
        </authorList>
    </citation>
    <scope>NUCLEOTIDE SEQUENCE [LARGE SCALE GENOMIC DNA]</scope>
    <source>
        <strain evidence="1">Allo738</strain>
        <tissue evidence="1">Leaf</tissue>
    </source>
</reference>
<evidence type="ECO:0000313" key="2">
    <source>
        <dbReference type="Proteomes" id="UP000694240"/>
    </source>
</evidence>
<dbReference type="EMBL" id="JAEFBK010000012">
    <property type="protein sequence ID" value="KAG7539853.1"/>
    <property type="molecule type" value="Genomic_DNA"/>
</dbReference>
<comment type="caution">
    <text evidence="1">The sequence shown here is derived from an EMBL/GenBank/DDBJ whole genome shotgun (WGS) entry which is preliminary data.</text>
</comment>
<dbReference type="AlphaFoldDB" id="A0A8T1Y4M4"/>
<feature type="non-terminal residue" evidence="1">
    <location>
        <position position="26"/>
    </location>
</feature>
<gene>
    <name evidence="1" type="ORF">ISN45_Aa07g001260</name>
</gene>
<keyword evidence="2" id="KW-1185">Reference proteome</keyword>
<protein>
    <submittedName>
        <fullName evidence="1">Uncharacterized protein</fullName>
    </submittedName>
</protein>